<accession>A0A221W6N7</accession>
<dbReference type="CDD" id="cd09726">
    <property type="entry name" value="RAMP_I_III"/>
    <property type="match status" value="1"/>
</dbReference>
<dbReference type="AlphaFoldDB" id="A0A221W6N7"/>
<evidence type="ECO:0000256" key="1">
    <source>
        <dbReference type="ARBA" id="ARBA00023118"/>
    </source>
</evidence>
<evidence type="ECO:0000313" key="4">
    <source>
        <dbReference type="EMBL" id="ASO21525.1"/>
    </source>
</evidence>
<dbReference type="KEGG" id="ahg:AHOG_19515"/>
<dbReference type="Proteomes" id="UP000204221">
    <property type="component" value="Chromosome"/>
</dbReference>
<proteinExistence type="predicted"/>
<feature type="domain" description="CRISPR type III-associated protein" evidence="3">
    <location>
        <begin position="4"/>
        <end position="159"/>
    </location>
</feature>
<evidence type="ECO:0000256" key="2">
    <source>
        <dbReference type="ARBA" id="ARBA00093789"/>
    </source>
</evidence>
<organism evidence="4 5">
    <name type="scientific">Actinoalloteichus hoggarensis</name>
    <dbReference type="NCBI Taxonomy" id="1470176"/>
    <lineage>
        <taxon>Bacteria</taxon>
        <taxon>Bacillati</taxon>
        <taxon>Actinomycetota</taxon>
        <taxon>Actinomycetes</taxon>
        <taxon>Pseudonocardiales</taxon>
        <taxon>Pseudonocardiaceae</taxon>
        <taxon>Actinoalloteichus</taxon>
    </lineage>
</organism>
<reference evidence="4 5" key="1">
    <citation type="submission" date="2017-07" db="EMBL/GenBank/DDBJ databases">
        <title>Complete genome sequence of Actinoalloteichus hoggarensis DSM 45943, type strain of Actinoalloteichus hoggarensis.</title>
        <authorList>
            <person name="Ruckert C."/>
            <person name="Nouioui I."/>
            <person name="Willmese J."/>
            <person name="van Wezel G."/>
            <person name="Klenk H.-P."/>
            <person name="Kalinowski J."/>
            <person name="Zotchev S.B."/>
        </authorList>
    </citation>
    <scope>NUCLEOTIDE SEQUENCE [LARGE SCALE GENOMIC DNA]</scope>
    <source>
        <strain evidence="4 5">DSM 45943</strain>
    </source>
</reference>
<dbReference type="OrthoDB" id="3685611at2"/>
<name>A0A221W6N7_9PSEU</name>
<dbReference type="Pfam" id="PF03787">
    <property type="entry name" value="RAMPs"/>
    <property type="match status" value="1"/>
</dbReference>
<evidence type="ECO:0000259" key="3">
    <source>
        <dbReference type="Pfam" id="PF03787"/>
    </source>
</evidence>
<dbReference type="EMBL" id="CP022521">
    <property type="protein sequence ID" value="ASO21525.1"/>
    <property type="molecule type" value="Genomic_DNA"/>
</dbReference>
<gene>
    <name evidence="4" type="ORF">AHOG_19515</name>
</gene>
<sequence length="189" mass="20281">MNIEITFHGPFRVGTGTPHQGVAETVDRDRLLPETSLKGVMRAAAALLLPGRPDLLDEVFGAAGGGRKGCPWHWGPVDFADDPVVVQRARIAVDPVTGTARDGVFFLADEVWSASASFTLRPLRHLTADTARRHRVVLACAAAGVHNLGGDRRRGLGWVTLRPSAPAVDDALLTEFEALRAARVEGRHA</sequence>
<keyword evidence="1" id="KW-0051">Antiviral defense</keyword>
<evidence type="ECO:0000313" key="5">
    <source>
        <dbReference type="Proteomes" id="UP000204221"/>
    </source>
</evidence>
<comment type="subunit">
    <text evidence="2">Part of the Csm effector complex that includes Cas10, Csm2, Csm3, Csm4 and Csm5.</text>
</comment>
<keyword evidence="5" id="KW-1185">Reference proteome</keyword>
<dbReference type="RefSeq" id="WP_157736929.1">
    <property type="nucleotide sequence ID" value="NZ_CP022521.1"/>
</dbReference>
<protein>
    <recommendedName>
        <fullName evidence="3">CRISPR type III-associated protein domain-containing protein</fullName>
    </recommendedName>
</protein>
<dbReference type="InterPro" id="IPR005537">
    <property type="entry name" value="RAMP_III_fam"/>
</dbReference>